<comment type="caution">
    <text evidence="1">The sequence shown here is derived from an EMBL/GenBank/DDBJ whole genome shotgun (WGS) entry which is preliminary data.</text>
</comment>
<keyword evidence="2" id="KW-1185">Reference proteome</keyword>
<organism evidence="1 2">
    <name type="scientific">Actinorugispora endophytica</name>
    <dbReference type="NCBI Taxonomy" id="1605990"/>
    <lineage>
        <taxon>Bacteria</taxon>
        <taxon>Bacillati</taxon>
        <taxon>Actinomycetota</taxon>
        <taxon>Actinomycetes</taxon>
        <taxon>Streptosporangiales</taxon>
        <taxon>Nocardiopsidaceae</taxon>
        <taxon>Actinorugispora</taxon>
    </lineage>
</organism>
<dbReference type="Proteomes" id="UP000295281">
    <property type="component" value="Unassembled WGS sequence"/>
</dbReference>
<gene>
    <name evidence="1" type="ORF">EV190_103192</name>
</gene>
<evidence type="ECO:0000313" key="2">
    <source>
        <dbReference type="Proteomes" id="UP000295281"/>
    </source>
</evidence>
<proteinExistence type="predicted"/>
<sequence length="131" mass="15090">MQEIGISLASASPDEWKKVHFQCDALVDTANVKFGVVRPGDSRDRTRPSMDVSKKMRELRNGMYSQGKGTWLTDHHIATRPGKYSIDYGTEPDFTIPPVAGSRKLDLQYFPRDDEHIPDWLRRKLQEEKNE</sequence>
<dbReference type="EMBL" id="SNYN01000003">
    <property type="protein sequence ID" value="TDQ53741.1"/>
    <property type="molecule type" value="Genomic_DNA"/>
</dbReference>
<reference evidence="1 2" key="1">
    <citation type="submission" date="2019-03" db="EMBL/GenBank/DDBJ databases">
        <title>Genomic Encyclopedia of Type Strains, Phase IV (KMG-IV): sequencing the most valuable type-strain genomes for metagenomic binning, comparative biology and taxonomic classification.</title>
        <authorList>
            <person name="Goeker M."/>
        </authorList>
    </citation>
    <scope>NUCLEOTIDE SEQUENCE [LARGE SCALE GENOMIC DNA]</scope>
    <source>
        <strain evidence="1 2">DSM 46770</strain>
    </source>
</reference>
<dbReference type="AlphaFoldDB" id="A0A4R6V177"/>
<accession>A0A4R6V177</accession>
<evidence type="ECO:0000313" key="1">
    <source>
        <dbReference type="EMBL" id="TDQ53741.1"/>
    </source>
</evidence>
<dbReference type="SUPFAM" id="SSF160424">
    <property type="entry name" value="BH3703-like"/>
    <property type="match status" value="1"/>
</dbReference>
<dbReference type="InterPro" id="IPR036170">
    <property type="entry name" value="YezG-like_sf"/>
</dbReference>
<name>A0A4R6V177_9ACTN</name>
<protein>
    <submittedName>
        <fullName evidence="1">Uncharacterized protein</fullName>
    </submittedName>
</protein>